<organism evidence="6 7">
    <name type="scientific">Rhodocollybia butyracea</name>
    <dbReference type="NCBI Taxonomy" id="206335"/>
    <lineage>
        <taxon>Eukaryota</taxon>
        <taxon>Fungi</taxon>
        <taxon>Dikarya</taxon>
        <taxon>Basidiomycota</taxon>
        <taxon>Agaricomycotina</taxon>
        <taxon>Agaricomycetes</taxon>
        <taxon>Agaricomycetidae</taxon>
        <taxon>Agaricales</taxon>
        <taxon>Marasmiineae</taxon>
        <taxon>Omphalotaceae</taxon>
        <taxon>Rhodocollybia</taxon>
    </lineage>
</organism>
<keyword evidence="7" id="KW-1185">Reference proteome</keyword>
<accession>A0A9P5Q7J9</accession>
<dbReference type="InterPro" id="IPR016166">
    <property type="entry name" value="FAD-bd_PCMH"/>
</dbReference>
<feature type="domain" description="FAD-binding PCMH-type" evidence="5">
    <location>
        <begin position="1"/>
        <end position="136"/>
    </location>
</feature>
<dbReference type="InterPro" id="IPR006094">
    <property type="entry name" value="Oxid_FAD_bind_N"/>
</dbReference>
<dbReference type="Pfam" id="PF01565">
    <property type="entry name" value="FAD_binding_4"/>
    <property type="match status" value="1"/>
</dbReference>
<gene>
    <name evidence="6" type="ORF">BDP27DRAFT_1315482</name>
</gene>
<dbReference type="Proteomes" id="UP000772434">
    <property type="component" value="Unassembled WGS sequence"/>
</dbReference>
<dbReference type="Gene3D" id="3.30.465.10">
    <property type="match status" value="1"/>
</dbReference>
<name>A0A9P5Q7J9_9AGAR</name>
<dbReference type="GO" id="GO:0016491">
    <property type="term" value="F:oxidoreductase activity"/>
    <property type="evidence" value="ECO:0007669"/>
    <property type="project" value="UniProtKB-KW"/>
</dbReference>
<dbReference type="PANTHER" id="PTHR42973">
    <property type="entry name" value="BINDING OXIDOREDUCTASE, PUTATIVE (AFU_ORTHOLOGUE AFUA_1G17690)-RELATED"/>
    <property type="match status" value="1"/>
</dbReference>
<dbReference type="InterPro" id="IPR050416">
    <property type="entry name" value="FAD-linked_Oxidoreductase"/>
</dbReference>
<keyword evidence="2" id="KW-0285">Flavoprotein</keyword>
<evidence type="ECO:0000256" key="4">
    <source>
        <dbReference type="ARBA" id="ARBA00023002"/>
    </source>
</evidence>
<evidence type="ECO:0000313" key="6">
    <source>
        <dbReference type="EMBL" id="KAF9075085.1"/>
    </source>
</evidence>
<feature type="non-terminal residue" evidence="6">
    <location>
        <position position="418"/>
    </location>
</feature>
<sequence length="418" mass="46616">MSWSGASNIGSDGFTIDMQELSFVPKLSEDNSLISFGAGSRWREVYAVLKPENLTAAGGRVGDVGVGGFLLGGGISFTSAEFGFGSDSIINYEVVLGNGSIVNANRDLHPDLYWALKLGSTNFGVVTQFSMTTLPMGPVWGGSQFFAIKDAPVLLEHLVSFTKKLSDDPKGFLGLSLAWNPQSKDYIIWTLHTYLKPEPYPVPLWSDFKSSIAKPLMDTMGIKSLMDVTEEFEETDPGKHGRSRWLSMTYKANVQFHLDLHGKGKELFEPYHDHPGVHWAVSIQPIPARLASAARNTGGNPSCLSEEDGDLWVMLITTDWLDPADDDIMNSNAETLLKWAEDESQERGLFHPFIYMNYASGSQDVMTRSTSHETLQKMRNVKKMYDHEGILNRLWHGGFKIQLKEDENKILEHDRSEL</sequence>
<reference evidence="6" key="1">
    <citation type="submission" date="2020-11" db="EMBL/GenBank/DDBJ databases">
        <authorList>
            <consortium name="DOE Joint Genome Institute"/>
            <person name="Ahrendt S."/>
            <person name="Riley R."/>
            <person name="Andreopoulos W."/>
            <person name="Labutti K."/>
            <person name="Pangilinan J."/>
            <person name="Ruiz-Duenas F.J."/>
            <person name="Barrasa J.M."/>
            <person name="Sanchez-Garcia M."/>
            <person name="Camarero S."/>
            <person name="Miyauchi S."/>
            <person name="Serrano A."/>
            <person name="Linde D."/>
            <person name="Babiker R."/>
            <person name="Drula E."/>
            <person name="Ayuso-Fernandez I."/>
            <person name="Pacheco R."/>
            <person name="Padilla G."/>
            <person name="Ferreira P."/>
            <person name="Barriuso J."/>
            <person name="Kellner H."/>
            <person name="Castanera R."/>
            <person name="Alfaro M."/>
            <person name="Ramirez L."/>
            <person name="Pisabarro A.G."/>
            <person name="Kuo A."/>
            <person name="Tritt A."/>
            <person name="Lipzen A."/>
            <person name="He G."/>
            <person name="Yan M."/>
            <person name="Ng V."/>
            <person name="Cullen D."/>
            <person name="Martin F."/>
            <person name="Rosso M.-N."/>
            <person name="Henrissat B."/>
            <person name="Hibbett D."/>
            <person name="Martinez A.T."/>
            <person name="Grigoriev I.V."/>
        </authorList>
    </citation>
    <scope>NUCLEOTIDE SEQUENCE</scope>
    <source>
        <strain evidence="6">AH 40177</strain>
    </source>
</reference>
<dbReference type="PANTHER" id="PTHR42973:SF54">
    <property type="entry name" value="FAD-BINDING PCMH-TYPE DOMAIN-CONTAINING PROTEIN"/>
    <property type="match status" value="1"/>
</dbReference>
<evidence type="ECO:0000259" key="5">
    <source>
        <dbReference type="PROSITE" id="PS51387"/>
    </source>
</evidence>
<dbReference type="InterPro" id="IPR016169">
    <property type="entry name" value="FAD-bd_PCMH_sub2"/>
</dbReference>
<dbReference type="EMBL" id="JADNRY010000010">
    <property type="protein sequence ID" value="KAF9075085.1"/>
    <property type="molecule type" value="Genomic_DNA"/>
</dbReference>
<keyword evidence="3" id="KW-0274">FAD</keyword>
<evidence type="ECO:0000256" key="3">
    <source>
        <dbReference type="ARBA" id="ARBA00022827"/>
    </source>
</evidence>
<comment type="caution">
    <text evidence="6">The sequence shown here is derived from an EMBL/GenBank/DDBJ whole genome shotgun (WGS) entry which is preliminary data.</text>
</comment>
<keyword evidence="4" id="KW-0560">Oxidoreductase</keyword>
<dbReference type="SUPFAM" id="SSF56176">
    <property type="entry name" value="FAD-binding/transporter-associated domain-like"/>
    <property type="match status" value="1"/>
</dbReference>
<dbReference type="AlphaFoldDB" id="A0A9P5Q7J9"/>
<dbReference type="Gene3D" id="3.40.462.20">
    <property type="match status" value="1"/>
</dbReference>
<evidence type="ECO:0000256" key="1">
    <source>
        <dbReference type="ARBA" id="ARBA00005466"/>
    </source>
</evidence>
<comment type="similarity">
    <text evidence="1">Belongs to the oxygen-dependent FAD-linked oxidoreductase family.</text>
</comment>
<protein>
    <recommendedName>
        <fullName evidence="5">FAD-binding PCMH-type domain-containing protein</fullName>
    </recommendedName>
</protein>
<proteinExistence type="inferred from homology"/>
<evidence type="ECO:0000313" key="7">
    <source>
        <dbReference type="Proteomes" id="UP000772434"/>
    </source>
</evidence>
<dbReference type="InterPro" id="IPR036318">
    <property type="entry name" value="FAD-bd_PCMH-like_sf"/>
</dbReference>
<dbReference type="OrthoDB" id="2151789at2759"/>
<evidence type="ECO:0000256" key="2">
    <source>
        <dbReference type="ARBA" id="ARBA00022630"/>
    </source>
</evidence>
<dbReference type="PROSITE" id="PS51387">
    <property type="entry name" value="FAD_PCMH"/>
    <property type="match status" value="1"/>
</dbReference>
<dbReference type="GO" id="GO:0071949">
    <property type="term" value="F:FAD binding"/>
    <property type="evidence" value="ECO:0007669"/>
    <property type="project" value="InterPro"/>
</dbReference>